<evidence type="ECO:0000256" key="5">
    <source>
        <dbReference type="ARBA" id="ARBA00023136"/>
    </source>
</evidence>
<name>A0A5N0TNW8_9MICO</name>
<evidence type="ECO:0000256" key="3">
    <source>
        <dbReference type="ARBA" id="ARBA00022692"/>
    </source>
</evidence>
<evidence type="ECO:0000256" key="1">
    <source>
        <dbReference type="ARBA" id="ARBA00004651"/>
    </source>
</evidence>
<dbReference type="InterPro" id="IPR035681">
    <property type="entry name" value="ComA-like_MBL"/>
</dbReference>
<dbReference type="InterPro" id="IPR001279">
    <property type="entry name" value="Metallo-B-lactamas"/>
</dbReference>
<dbReference type="AlphaFoldDB" id="A0A5N0TNW8"/>
<feature type="transmembrane region" description="Helical" evidence="6">
    <location>
        <begin position="323"/>
        <end position="342"/>
    </location>
</feature>
<gene>
    <name evidence="9" type="ORF">F6B40_00930</name>
</gene>
<evidence type="ECO:0000256" key="2">
    <source>
        <dbReference type="ARBA" id="ARBA00022475"/>
    </source>
</evidence>
<dbReference type="Pfam" id="PF00753">
    <property type="entry name" value="Lactamase_B"/>
    <property type="match status" value="1"/>
</dbReference>
<keyword evidence="4 6" id="KW-1133">Transmembrane helix</keyword>
<dbReference type="InterPro" id="IPR004477">
    <property type="entry name" value="ComEC_N"/>
</dbReference>
<feature type="transmembrane region" description="Helical" evidence="6">
    <location>
        <begin position="193"/>
        <end position="216"/>
    </location>
</feature>
<reference evidence="10" key="1">
    <citation type="submission" date="2019-09" db="EMBL/GenBank/DDBJ databases">
        <title>Mumia zhuanghuii sp. nov. isolated from the intestinal contents of plateau pika (Ochotona curzoniae) in the Qinghai-Tibet plateau of China.</title>
        <authorList>
            <person name="Tian Z."/>
        </authorList>
    </citation>
    <scope>NUCLEOTIDE SEQUENCE [LARGE SCALE GENOMIC DNA]</scope>
    <source>
        <strain evidence="10">L-033</strain>
    </source>
</reference>
<feature type="transmembrane region" description="Helical" evidence="6">
    <location>
        <begin position="348"/>
        <end position="372"/>
    </location>
</feature>
<sequence>MAVAVCGVPMGRRAAGVRTVITVALVFAAATASTASFAAPAREAAASGAPGRALEVVALVTGKVERTAVGYRADAVLQRMHAGERVLPAGVPVTILLEDATGIDLGARIRTDATAFRADPGERSVLVVRISETPGTIEPAAGVLGTAAWLRSSLAAAASTLPGPGADLIPGLAVGDTAQVDDRLDERMKTASLSHLTAVSGANCAIVVGLAFLLAAACGASRALRVVIGGAALIGFVILVTPEPSVVRAATMAAIAMLALLLGRRSAGLAVLSLAVAVLLALDPWLASSLGFALSVAATGALLVLAAPLAAGMSRYLPRPLAAVIAVPLAAQIACGPLIVLIDPGVAAYGVVANILAAPAAPMATVVGLAACLAAPLPVLQAGLAALAWLPSAWVAATAELVSTLPVRTVPWAEGPVGLVLLAVVGGAVAVLLVPGARRRPARLVRLLGAGVATITAGVALGSLAVTAVVIPLSTPDDWRVAMCDVGQGDAVLVRSGDATMLVDTGPEPEPLAGCLDRLGVERVDVLVLTHFDLDHVGGLEAVIGRVGLLLHGPATDEGDEHDIGRISADRVVSATAGMRGGLGEATWRVLWPADSAAFPAGNDASVVVELSGPGLPRTLLLGDLGAGAQRALLASGALQPPYQVVKLAHHGSADQEAALYAALGASLVLIPVGADNDYGHPRDEALGMASRGGAAIARSDRDGLVLAGLTATDRGARVTVWREHAPVEVGGAE</sequence>
<dbReference type="EMBL" id="VYUY01000003">
    <property type="protein sequence ID" value="KAA9136004.1"/>
    <property type="molecule type" value="Genomic_DNA"/>
</dbReference>
<evidence type="ECO:0000313" key="9">
    <source>
        <dbReference type="EMBL" id="KAA9136004.1"/>
    </source>
</evidence>
<dbReference type="SMART" id="SM00849">
    <property type="entry name" value="Lactamase_B"/>
    <property type="match status" value="1"/>
</dbReference>
<dbReference type="PANTHER" id="PTHR30619">
    <property type="entry name" value="DNA INTERNALIZATION/COMPETENCE PROTEIN COMEC/REC2"/>
    <property type="match status" value="1"/>
</dbReference>
<accession>A0A5N0TNW8</accession>
<keyword evidence="2" id="KW-1003">Cell membrane</keyword>
<feature type="transmembrane region" description="Helical" evidence="6">
    <location>
        <begin position="223"/>
        <end position="240"/>
    </location>
</feature>
<keyword evidence="10" id="KW-1185">Reference proteome</keyword>
<dbReference type="PANTHER" id="PTHR30619:SF1">
    <property type="entry name" value="RECOMBINATION PROTEIN 2"/>
    <property type="match status" value="1"/>
</dbReference>
<evidence type="ECO:0000256" key="7">
    <source>
        <dbReference type="SAM" id="SignalP"/>
    </source>
</evidence>
<protein>
    <submittedName>
        <fullName evidence="9">MBL fold metallo-hydrolase</fullName>
    </submittedName>
</protein>
<dbReference type="CDD" id="cd07731">
    <property type="entry name" value="ComA-like_MBL-fold"/>
    <property type="match status" value="1"/>
</dbReference>
<keyword evidence="9" id="KW-0378">Hydrolase</keyword>
<keyword evidence="3 6" id="KW-0812">Transmembrane</keyword>
<comment type="subcellular location">
    <subcellularLocation>
        <location evidence="1">Cell membrane</location>
        <topology evidence="1">Multi-pass membrane protein</topology>
    </subcellularLocation>
</comment>
<evidence type="ECO:0000256" key="6">
    <source>
        <dbReference type="SAM" id="Phobius"/>
    </source>
</evidence>
<evidence type="ECO:0000259" key="8">
    <source>
        <dbReference type="SMART" id="SM00849"/>
    </source>
</evidence>
<feature type="signal peptide" evidence="7">
    <location>
        <begin position="1"/>
        <end position="38"/>
    </location>
</feature>
<proteinExistence type="predicted"/>
<feature type="transmembrane region" description="Helical" evidence="6">
    <location>
        <begin position="379"/>
        <end position="397"/>
    </location>
</feature>
<dbReference type="SUPFAM" id="SSF56281">
    <property type="entry name" value="Metallo-hydrolase/oxidoreductase"/>
    <property type="match status" value="1"/>
</dbReference>
<feature type="chain" id="PRO_5024416725" evidence="7">
    <location>
        <begin position="39"/>
        <end position="734"/>
    </location>
</feature>
<dbReference type="InterPro" id="IPR052159">
    <property type="entry name" value="Competence_DNA_uptake"/>
</dbReference>
<feature type="domain" description="Metallo-beta-lactamase" evidence="8">
    <location>
        <begin position="488"/>
        <end position="664"/>
    </location>
</feature>
<dbReference type="Pfam" id="PF03772">
    <property type="entry name" value="Competence"/>
    <property type="match status" value="1"/>
</dbReference>
<feature type="transmembrane region" description="Helical" evidence="6">
    <location>
        <begin position="292"/>
        <end position="311"/>
    </location>
</feature>
<feature type="transmembrane region" description="Helical" evidence="6">
    <location>
        <begin position="417"/>
        <end position="435"/>
    </location>
</feature>
<organism evidence="9 10">
    <name type="scientific">Microbacterium caowuchunii</name>
    <dbReference type="NCBI Taxonomy" id="2614638"/>
    <lineage>
        <taxon>Bacteria</taxon>
        <taxon>Bacillati</taxon>
        <taxon>Actinomycetota</taxon>
        <taxon>Actinomycetes</taxon>
        <taxon>Micrococcales</taxon>
        <taxon>Microbacteriaceae</taxon>
        <taxon>Microbacterium</taxon>
    </lineage>
</organism>
<comment type="caution">
    <text evidence="9">The sequence shown here is derived from an EMBL/GenBank/DDBJ whole genome shotgun (WGS) entry which is preliminary data.</text>
</comment>
<evidence type="ECO:0000313" key="10">
    <source>
        <dbReference type="Proteomes" id="UP000326838"/>
    </source>
</evidence>
<feature type="transmembrane region" description="Helical" evidence="6">
    <location>
        <begin position="447"/>
        <end position="471"/>
    </location>
</feature>
<dbReference type="Proteomes" id="UP000326838">
    <property type="component" value="Unassembled WGS sequence"/>
</dbReference>
<evidence type="ECO:0000256" key="4">
    <source>
        <dbReference type="ARBA" id="ARBA00022989"/>
    </source>
</evidence>
<dbReference type="Gene3D" id="3.60.15.10">
    <property type="entry name" value="Ribonuclease Z/Hydroxyacylglutathione hydrolase-like"/>
    <property type="match status" value="1"/>
</dbReference>
<keyword evidence="7" id="KW-0732">Signal</keyword>
<dbReference type="GO" id="GO:0016787">
    <property type="term" value="F:hydrolase activity"/>
    <property type="evidence" value="ECO:0007669"/>
    <property type="project" value="UniProtKB-KW"/>
</dbReference>
<feature type="transmembrane region" description="Helical" evidence="6">
    <location>
        <begin position="269"/>
        <end position="286"/>
    </location>
</feature>
<dbReference type="NCBIfam" id="TIGR00360">
    <property type="entry name" value="ComEC_N-term"/>
    <property type="match status" value="1"/>
</dbReference>
<keyword evidence="5 6" id="KW-0472">Membrane</keyword>
<dbReference type="InterPro" id="IPR036866">
    <property type="entry name" value="RibonucZ/Hydroxyglut_hydro"/>
</dbReference>
<dbReference type="GO" id="GO:0005886">
    <property type="term" value="C:plasma membrane"/>
    <property type="evidence" value="ECO:0007669"/>
    <property type="project" value="UniProtKB-SubCell"/>
</dbReference>